<dbReference type="GO" id="GO:0004518">
    <property type="term" value="F:nuclease activity"/>
    <property type="evidence" value="ECO:0007669"/>
    <property type="project" value="UniProtKB-KW"/>
</dbReference>
<evidence type="ECO:0000313" key="10">
    <source>
        <dbReference type="Proteomes" id="UP000054564"/>
    </source>
</evidence>
<keyword evidence="7" id="KW-0539">Nucleus</keyword>
<evidence type="ECO:0000256" key="5">
    <source>
        <dbReference type="ARBA" id="ARBA00022723"/>
    </source>
</evidence>
<evidence type="ECO:0000256" key="6">
    <source>
        <dbReference type="ARBA" id="ARBA00022801"/>
    </source>
</evidence>
<evidence type="ECO:0000256" key="2">
    <source>
        <dbReference type="ARBA" id="ARBA00004123"/>
    </source>
</evidence>
<dbReference type="GO" id="GO:0005634">
    <property type="term" value="C:nucleus"/>
    <property type="evidence" value="ECO:0007669"/>
    <property type="project" value="UniProtKB-SubCell"/>
</dbReference>
<sequence>MPKISKKKKTFDAWKRFLVEDYLALQVSGDNDDHKVFNGPRSCKQFPVSMQLAIVLYRLGSSGEGASYAKIATLFGISDGGVLPDITHRVFIAIEELKDKYLFWPDAAERKELVAATLHELPHCIGYVDGTEVKLAEKPLQDPEAYFSRKHIYSLKVQAVCDYKLRIRHMVLGYPGSVHDARIYKNCSLSVRHTEMLSRTEWLAGDSAYKLTSTLITPFRANATTVNTAQKSDFNKLLSKYRVRIEHCFGILKERFNSLKELKLQIRDRASIKLACRWIQVCGILHNILIDQNDNNFSTPEENYPIETEFEMISEINEDDPLETNEGLVKRNALLSMILQM</sequence>
<evidence type="ECO:0000259" key="8">
    <source>
        <dbReference type="Pfam" id="PF13359"/>
    </source>
</evidence>
<dbReference type="InterPro" id="IPR045249">
    <property type="entry name" value="HARBI1-like"/>
</dbReference>
<comment type="subcellular location">
    <subcellularLocation>
        <location evidence="2">Nucleus</location>
    </subcellularLocation>
</comment>
<evidence type="ECO:0000256" key="3">
    <source>
        <dbReference type="ARBA" id="ARBA00006958"/>
    </source>
</evidence>
<reference evidence="10" key="1">
    <citation type="submission" date="2014-03" db="EMBL/GenBank/DDBJ databases">
        <title>The Genome Sequence of Puccinia striiformis f. sp. tritici PST-78.</title>
        <authorList>
            <consortium name="The Broad Institute Genome Sequencing Platform"/>
            <person name="Cuomo C."/>
            <person name="Hulbert S."/>
            <person name="Chen X."/>
            <person name="Walker B."/>
            <person name="Young S.K."/>
            <person name="Zeng Q."/>
            <person name="Gargeya S."/>
            <person name="Fitzgerald M."/>
            <person name="Haas B."/>
            <person name="Abouelleil A."/>
            <person name="Alvarado L."/>
            <person name="Arachchi H.M."/>
            <person name="Berlin A.M."/>
            <person name="Chapman S.B."/>
            <person name="Goldberg J."/>
            <person name="Griggs A."/>
            <person name="Gujja S."/>
            <person name="Hansen M."/>
            <person name="Howarth C."/>
            <person name="Imamovic A."/>
            <person name="Larimer J."/>
            <person name="McCowan C."/>
            <person name="Montmayeur A."/>
            <person name="Murphy C."/>
            <person name="Neiman D."/>
            <person name="Pearson M."/>
            <person name="Priest M."/>
            <person name="Roberts A."/>
            <person name="Saif S."/>
            <person name="Shea T."/>
            <person name="Sisk P."/>
            <person name="Sykes S."/>
            <person name="Wortman J."/>
            <person name="Nusbaum C."/>
            <person name="Birren B."/>
        </authorList>
    </citation>
    <scope>NUCLEOTIDE SEQUENCE [LARGE SCALE GENOMIC DNA]</scope>
    <source>
        <strain evidence="10">race PST-78</strain>
    </source>
</reference>
<keyword evidence="4" id="KW-0540">Nuclease</keyword>
<evidence type="ECO:0000256" key="7">
    <source>
        <dbReference type="ARBA" id="ARBA00023242"/>
    </source>
</evidence>
<evidence type="ECO:0000313" key="9">
    <source>
        <dbReference type="EMBL" id="KNE88872.1"/>
    </source>
</evidence>
<dbReference type="GO" id="GO:0046872">
    <property type="term" value="F:metal ion binding"/>
    <property type="evidence" value="ECO:0007669"/>
    <property type="project" value="UniProtKB-KW"/>
</dbReference>
<protein>
    <recommendedName>
        <fullName evidence="8">DDE Tnp4 domain-containing protein</fullName>
    </recommendedName>
</protein>
<gene>
    <name evidence="9" type="ORF">PSTG_17681</name>
</gene>
<evidence type="ECO:0000256" key="1">
    <source>
        <dbReference type="ARBA" id="ARBA00001968"/>
    </source>
</evidence>
<organism evidence="9 10">
    <name type="scientific">Puccinia striiformis f. sp. tritici PST-78</name>
    <dbReference type="NCBI Taxonomy" id="1165861"/>
    <lineage>
        <taxon>Eukaryota</taxon>
        <taxon>Fungi</taxon>
        <taxon>Dikarya</taxon>
        <taxon>Basidiomycota</taxon>
        <taxon>Pucciniomycotina</taxon>
        <taxon>Pucciniomycetes</taxon>
        <taxon>Pucciniales</taxon>
        <taxon>Pucciniaceae</taxon>
        <taxon>Puccinia</taxon>
    </lineage>
</organism>
<dbReference type="PANTHER" id="PTHR22930">
    <property type="match status" value="1"/>
</dbReference>
<evidence type="ECO:0000256" key="4">
    <source>
        <dbReference type="ARBA" id="ARBA00022722"/>
    </source>
</evidence>
<name>A0A0L0UP51_9BASI</name>
<dbReference type="EMBL" id="AJIL01000779">
    <property type="protein sequence ID" value="KNE88872.1"/>
    <property type="molecule type" value="Genomic_DNA"/>
</dbReference>
<comment type="caution">
    <text evidence="9">The sequence shown here is derived from an EMBL/GenBank/DDBJ whole genome shotgun (WGS) entry which is preliminary data.</text>
</comment>
<dbReference type="InterPro" id="IPR027806">
    <property type="entry name" value="HARBI1_dom"/>
</dbReference>
<proteinExistence type="inferred from homology"/>
<keyword evidence="5" id="KW-0479">Metal-binding</keyword>
<comment type="cofactor">
    <cofactor evidence="1">
        <name>a divalent metal cation</name>
        <dbReference type="ChEBI" id="CHEBI:60240"/>
    </cofactor>
</comment>
<keyword evidence="6" id="KW-0378">Hydrolase</keyword>
<accession>A0A0L0UP51</accession>
<dbReference type="Pfam" id="PF13359">
    <property type="entry name" value="DDE_Tnp_4"/>
    <property type="match status" value="1"/>
</dbReference>
<dbReference type="PANTHER" id="PTHR22930:SF85">
    <property type="entry name" value="GH03217P-RELATED"/>
    <property type="match status" value="1"/>
</dbReference>
<dbReference type="Proteomes" id="UP000054564">
    <property type="component" value="Unassembled WGS sequence"/>
</dbReference>
<keyword evidence="10" id="KW-1185">Reference proteome</keyword>
<feature type="domain" description="DDE Tnp4" evidence="8">
    <location>
        <begin position="128"/>
        <end position="287"/>
    </location>
</feature>
<dbReference type="AlphaFoldDB" id="A0A0L0UP51"/>
<dbReference type="GO" id="GO:0016787">
    <property type="term" value="F:hydrolase activity"/>
    <property type="evidence" value="ECO:0007669"/>
    <property type="project" value="UniProtKB-KW"/>
</dbReference>
<comment type="similarity">
    <text evidence="3">Belongs to the HARBI1 family.</text>
</comment>